<dbReference type="EMBL" id="CACVKT020003845">
    <property type="protein sequence ID" value="CAC5386253.1"/>
    <property type="molecule type" value="Genomic_DNA"/>
</dbReference>
<sequence length="177" mass="20049">MITDQIRPAKFKIGRIVCPVSNGDVSSKPVKTTADVHVDVLNEKTVSNNNRLKRPHASDSDSDLYSENAKKLKPETVHNNRVNLIDESPHDQCTQNKHCSDKIDDICELKNLVVGLANSMNKFCDILTKRMGDIETKIPKQVANMIDQKVSEEMKKVREEFKTELKTMSEKVISLEQ</sequence>
<evidence type="ECO:0000313" key="2">
    <source>
        <dbReference type="EMBL" id="CAC5386253.1"/>
    </source>
</evidence>
<proteinExistence type="predicted"/>
<evidence type="ECO:0000256" key="1">
    <source>
        <dbReference type="SAM" id="MobiDB-lite"/>
    </source>
</evidence>
<organism evidence="2 3">
    <name type="scientific">Mytilus coruscus</name>
    <name type="common">Sea mussel</name>
    <dbReference type="NCBI Taxonomy" id="42192"/>
    <lineage>
        <taxon>Eukaryota</taxon>
        <taxon>Metazoa</taxon>
        <taxon>Spiralia</taxon>
        <taxon>Lophotrochozoa</taxon>
        <taxon>Mollusca</taxon>
        <taxon>Bivalvia</taxon>
        <taxon>Autobranchia</taxon>
        <taxon>Pteriomorphia</taxon>
        <taxon>Mytilida</taxon>
        <taxon>Mytiloidea</taxon>
        <taxon>Mytilidae</taxon>
        <taxon>Mytilinae</taxon>
        <taxon>Mytilus</taxon>
    </lineage>
</organism>
<feature type="region of interest" description="Disordered" evidence="1">
    <location>
        <begin position="46"/>
        <end position="65"/>
    </location>
</feature>
<dbReference type="Proteomes" id="UP000507470">
    <property type="component" value="Unassembled WGS sequence"/>
</dbReference>
<accession>A0A6J8BQY4</accession>
<gene>
    <name evidence="2" type="ORF">MCOR_21711</name>
</gene>
<keyword evidence="3" id="KW-1185">Reference proteome</keyword>
<protein>
    <submittedName>
        <fullName evidence="2">Uncharacterized protein</fullName>
    </submittedName>
</protein>
<dbReference type="AlphaFoldDB" id="A0A6J8BQY4"/>
<name>A0A6J8BQY4_MYTCO</name>
<reference evidence="2 3" key="1">
    <citation type="submission" date="2020-06" db="EMBL/GenBank/DDBJ databases">
        <authorList>
            <person name="Li R."/>
            <person name="Bekaert M."/>
        </authorList>
    </citation>
    <scope>NUCLEOTIDE SEQUENCE [LARGE SCALE GENOMIC DNA]</scope>
    <source>
        <strain evidence="3">wild</strain>
    </source>
</reference>
<evidence type="ECO:0000313" key="3">
    <source>
        <dbReference type="Proteomes" id="UP000507470"/>
    </source>
</evidence>